<evidence type="ECO:0000256" key="8">
    <source>
        <dbReference type="ARBA" id="ARBA00022723"/>
    </source>
</evidence>
<comment type="function">
    <text evidence="1">Acts as a global negative controlling element, employing Fe(2+) as a cofactor to bind the operator of the repressed genes.</text>
</comment>
<comment type="subunit">
    <text evidence="4">Homodimer.</text>
</comment>
<evidence type="ECO:0000256" key="14">
    <source>
        <dbReference type="PIRSR" id="PIRSR602481-1"/>
    </source>
</evidence>
<evidence type="ECO:0000256" key="9">
    <source>
        <dbReference type="ARBA" id="ARBA00022833"/>
    </source>
</evidence>
<feature type="binding site" evidence="14">
    <location>
        <position position="147"/>
    </location>
    <ligand>
        <name>Zn(2+)</name>
        <dbReference type="ChEBI" id="CHEBI:29105"/>
    </ligand>
</feature>
<evidence type="ECO:0000256" key="6">
    <source>
        <dbReference type="ARBA" id="ARBA00022490"/>
    </source>
</evidence>
<dbReference type="InterPro" id="IPR036388">
    <property type="entry name" value="WH-like_DNA-bd_sf"/>
</dbReference>
<dbReference type="Gene3D" id="1.10.10.10">
    <property type="entry name" value="Winged helix-like DNA-binding domain superfamily/Winged helix DNA-binding domain"/>
    <property type="match status" value="1"/>
</dbReference>
<dbReference type="GO" id="GO:1900705">
    <property type="term" value="P:negative regulation of siderophore biosynthetic process"/>
    <property type="evidence" value="ECO:0007669"/>
    <property type="project" value="TreeGrafter"/>
</dbReference>
<feature type="binding site" evidence="15">
    <location>
        <position position="100"/>
    </location>
    <ligand>
        <name>Fe cation</name>
        <dbReference type="ChEBI" id="CHEBI:24875"/>
    </ligand>
</feature>
<protein>
    <recommendedName>
        <fullName evidence="5">Ferric uptake regulation protein</fullName>
    </recommendedName>
</protein>
<dbReference type="Pfam" id="PF01475">
    <property type="entry name" value="FUR"/>
    <property type="match status" value="1"/>
</dbReference>
<evidence type="ECO:0000256" key="3">
    <source>
        <dbReference type="ARBA" id="ARBA00007957"/>
    </source>
</evidence>
<sequence>MQKYEESFESFLENFKNTVSKLGFKNSIQKDYILKILYFNDEHLSAEQIANIAKNEYKVDMGIATVYRTVKFFEELNIVNSLDVGDGAKRYELNLSLHHDHMICTSCNKILEFNDEVIEKQQIKVAKDNNFLLSDHIMTIYGVCEKCQ</sequence>
<evidence type="ECO:0000256" key="13">
    <source>
        <dbReference type="ARBA" id="ARBA00023163"/>
    </source>
</evidence>
<dbReference type="Proteomes" id="UP000239861">
    <property type="component" value="Unassembled WGS sequence"/>
</dbReference>
<evidence type="ECO:0000313" key="16">
    <source>
        <dbReference type="EMBL" id="PPK62430.1"/>
    </source>
</evidence>
<dbReference type="GO" id="GO:0003700">
    <property type="term" value="F:DNA-binding transcription factor activity"/>
    <property type="evidence" value="ECO:0007669"/>
    <property type="project" value="InterPro"/>
</dbReference>
<proteinExistence type="inferred from homology"/>
<dbReference type="RefSeq" id="WP_079576936.1">
    <property type="nucleotide sequence ID" value="NZ_FUYO01000001.1"/>
</dbReference>
<feature type="binding site" evidence="15">
    <location>
        <position position="119"/>
    </location>
    <ligand>
        <name>Fe cation</name>
        <dbReference type="ChEBI" id="CHEBI:24875"/>
    </ligand>
</feature>
<accession>A0AB37A0H9</accession>
<dbReference type="GO" id="GO:0005829">
    <property type="term" value="C:cytosol"/>
    <property type="evidence" value="ECO:0007669"/>
    <property type="project" value="TreeGrafter"/>
</dbReference>
<evidence type="ECO:0000256" key="10">
    <source>
        <dbReference type="ARBA" id="ARBA00023004"/>
    </source>
</evidence>
<dbReference type="GO" id="GO:0000976">
    <property type="term" value="F:transcription cis-regulatory region binding"/>
    <property type="evidence" value="ECO:0007669"/>
    <property type="project" value="TreeGrafter"/>
</dbReference>
<dbReference type="EMBL" id="PTIW01000003">
    <property type="protein sequence ID" value="PPK62430.1"/>
    <property type="molecule type" value="Genomic_DNA"/>
</dbReference>
<feature type="binding site" evidence="15">
    <location>
        <position position="98"/>
    </location>
    <ligand>
        <name>Fe cation</name>
        <dbReference type="ChEBI" id="CHEBI:24875"/>
    </ligand>
</feature>
<evidence type="ECO:0000256" key="7">
    <source>
        <dbReference type="ARBA" id="ARBA00022491"/>
    </source>
</evidence>
<feature type="binding site" evidence="15">
    <location>
        <position position="136"/>
    </location>
    <ligand>
        <name>Fe cation</name>
        <dbReference type="ChEBI" id="CHEBI:24875"/>
    </ligand>
</feature>
<comment type="cofactor">
    <cofactor evidence="14">
        <name>Zn(2+)</name>
        <dbReference type="ChEBI" id="CHEBI:29105"/>
    </cofactor>
    <text evidence="14">Binds 1 zinc ion per subunit.</text>
</comment>
<reference evidence="16 17" key="1">
    <citation type="submission" date="2018-02" db="EMBL/GenBank/DDBJ databases">
        <title>Subsurface microbial communities from deep shales in Ohio and West Virginia, USA.</title>
        <authorList>
            <person name="Wrighton K."/>
        </authorList>
    </citation>
    <scope>NUCLEOTIDE SEQUENCE [LARGE SCALE GENOMIC DNA]</scope>
    <source>
        <strain evidence="16 17">MARC-MIP3H16</strain>
    </source>
</reference>
<evidence type="ECO:0000256" key="4">
    <source>
        <dbReference type="ARBA" id="ARBA00011738"/>
    </source>
</evidence>
<keyword evidence="6" id="KW-0963">Cytoplasm</keyword>
<evidence type="ECO:0000256" key="5">
    <source>
        <dbReference type="ARBA" id="ARBA00020910"/>
    </source>
</evidence>
<comment type="caution">
    <text evidence="16">The sequence shown here is derived from an EMBL/GenBank/DDBJ whole genome shotgun (WGS) entry which is preliminary data.</text>
</comment>
<dbReference type="InterPro" id="IPR036390">
    <property type="entry name" value="WH_DNA-bd_sf"/>
</dbReference>
<dbReference type="AlphaFoldDB" id="A0AB37A0H9"/>
<keyword evidence="13" id="KW-0804">Transcription</keyword>
<feature type="binding site" evidence="14">
    <location>
        <position position="144"/>
    </location>
    <ligand>
        <name>Zn(2+)</name>
        <dbReference type="ChEBI" id="CHEBI:29105"/>
    </ligand>
</feature>
<dbReference type="CDD" id="cd07153">
    <property type="entry name" value="Fur_like"/>
    <property type="match status" value="1"/>
</dbReference>
<keyword evidence="10 15" id="KW-0408">Iron</keyword>
<feature type="binding site" evidence="14">
    <location>
        <position position="107"/>
    </location>
    <ligand>
        <name>Zn(2+)</name>
        <dbReference type="ChEBI" id="CHEBI:29105"/>
    </ligand>
</feature>
<evidence type="ECO:0000256" key="12">
    <source>
        <dbReference type="ARBA" id="ARBA00023125"/>
    </source>
</evidence>
<comment type="similarity">
    <text evidence="3">Belongs to the Fur family.</text>
</comment>
<dbReference type="GO" id="GO:0008270">
    <property type="term" value="F:zinc ion binding"/>
    <property type="evidence" value="ECO:0007669"/>
    <property type="project" value="TreeGrafter"/>
</dbReference>
<evidence type="ECO:0000256" key="1">
    <source>
        <dbReference type="ARBA" id="ARBA00002997"/>
    </source>
</evidence>
<evidence type="ECO:0000256" key="11">
    <source>
        <dbReference type="ARBA" id="ARBA00023015"/>
    </source>
</evidence>
<keyword evidence="7" id="KW-0678">Repressor</keyword>
<organism evidence="16 17">
    <name type="scientific">Malaciobacter marinus</name>
    <dbReference type="NCBI Taxonomy" id="505249"/>
    <lineage>
        <taxon>Bacteria</taxon>
        <taxon>Pseudomonadati</taxon>
        <taxon>Campylobacterota</taxon>
        <taxon>Epsilonproteobacteria</taxon>
        <taxon>Campylobacterales</taxon>
        <taxon>Arcobacteraceae</taxon>
        <taxon>Malaciobacter</taxon>
    </lineage>
</organism>
<name>A0AB37A0H9_9BACT</name>
<dbReference type="PANTHER" id="PTHR33202">
    <property type="entry name" value="ZINC UPTAKE REGULATION PROTEIN"/>
    <property type="match status" value="1"/>
</dbReference>
<keyword evidence="9 14" id="KW-0862">Zinc</keyword>
<dbReference type="Gene3D" id="3.30.1490.190">
    <property type="match status" value="1"/>
</dbReference>
<dbReference type="InterPro" id="IPR002481">
    <property type="entry name" value="FUR"/>
</dbReference>
<keyword evidence="8 14" id="KW-0479">Metal-binding</keyword>
<dbReference type="SUPFAM" id="SSF46785">
    <property type="entry name" value="Winged helix' DNA-binding domain"/>
    <property type="match status" value="1"/>
</dbReference>
<evidence type="ECO:0000256" key="15">
    <source>
        <dbReference type="PIRSR" id="PIRSR602481-2"/>
    </source>
</evidence>
<gene>
    <name evidence="16" type="ORF">B0F89_10322</name>
</gene>
<keyword evidence="12" id="KW-0238">DNA-binding</keyword>
<dbReference type="GO" id="GO:0045892">
    <property type="term" value="P:negative regulation of DNA-templated transcription"/>
    <property type="evidence" value="ECO:0007669"/>
    <property type="project" value="TreeGrafter"/>
</dbReference>
<keyword evidence="11" id="KW-0805">Transcription regulation</keyword>
<feature type="binding site" evidence="14">
    <location>
        <position position="104"/>
    </location>
    <ligand>
        <name>Zn(2+)</name>
        <dbReference type="ChEBI" id="CHEBI:29105"/>
    </ligand>
</feature>
<comment type="subcellular location">
    <subcellularLocation>
        <location evidence="2">Cytoplasm</location>
    </subcellularLocation>
</comment>
<evidence type="ECO:0000256" key="2">
    <source>
        <dbReference type="ARBA" id="ARBA00004496"/>
    </source>
</evidence>
<dbReference type="InterPro" id="IPR043135">
    <property type="entry name" value="Fur_C"/>
</dbReference>
<dbReference type="PANTHER" id="PTHR33202:SF2">
    <property type="entry name" value="FERRIC UPTAKE REGULATION PROTEIN"/>
    <property type="match status" value="1"/>
</dbReference>
<evidence type="ECO:0000313" key="17">
    <source>
        <dbReference type="Proteomes" id="UP000239861"/>
    </source>
</evidence>
<comment type="cofactor">
    <cofactor evidence="15">
        <name>Mn(2+)</name>
        <dbReference type="ChEBI" id="CHEBI:29035"/>
    </cofactor>
    <cofactor evidence="15">
        <name>Fe(2+)</name>
        <dbReference type="ChEBI" id="CHEBI:29033"/>
    </cofactor>
    <text evidence="15">Binds 1 Mn(2+) or Fe(2+) ion per subunit.</text>
</comment>